<feature type="region of interest" description="Disordered" evidence="7">
    <location>
        <begin position="611"/>
        <end position="634"/>
    </location>
</feature>
<dbReference type="GO" id="GO:0034040">
    <property type="term" value="F:ATPase-coupled lipid transmembrane transporter activity"/>
    <property type="evidence" value="ECO:0007669"/>
    <property type="project" value="TreeGrafter"/>
</dbReference>
<dbReference type="InterPro" id="IPR027417">
    <property type="entry name" value="P-loop_NTPase"/>
</dbReference>
<dbReference type="InterPro" id="IPR017871">
    <property type="entry name" value="ABC_transporter-like_CS"/>
</dbReference>
<dbReference type="PANTHER" id="PTHR24221:SF654">
    <property type="entry name" value="ATP-BINDING CASSETTE SUB-FAMILY B MEMBER 6"/>
    <property type="match status" value="1"/>
</dbReference>
<dbReference type="InterPro" id="IPR039421">
    <property type="entry name" value="Type_1_exporter"/>
</dbReference>
<evidence type="ECO:0000259" key="10">
    <source>
        <dbReference type="PROSITE" id="PS50929"/>
    </source>
</evidence>
<dbReference type="GO" id="GO:0140359">
    <property type="term" value="F:ABC-type transporter activity"/>
    <property type="evidence" value="ECO:0007669"/>
    <property type="project" value="InterPro"/>
</dbReference>
<dbReference type="eggNOG" id="COG1132">
    <property type="taxonomic scope" value="Bacteria"/>
</dbReference>
<evidence type="ECO:0000256" key="1">
    <source>
        <dbReference type="ARBA" id="ARBA00004651"/>
    </source>
</evidence>
<proteinExistence type="predicted"/>
<evidence type="ECO:0000256" key="3">
    <source>
        <dbReference type="ARBA" id="ARBA00022741"/>
    </source>
</evidence>
<dbReference type="PROSITE" id="PS50929">
    <property type="entry name" value="ABC_TM1F"/>
    <property type="match status" value="1"/>
</dbReference>
<keyword evidence="2 8" id="KW-0812">Transmembrane</keyword>
<dbReference type="Proteomes" id="UP000183413">
    <property type="component" value="Unassembled WGS sequence"/>
</dbReference>
<feature type="compositionally biased region" description="Pro residues" evidence="7">
    <location>
        <begin position="348"/>
        <end position="361"/>
    </location>
</feature>
<feature type="region of interest" description="Disordered" evidence="7">
    <location>
        <begin position="340"/>
        <end position="361"/>
    </location>
</feature>
<evidence type="ECO:0000313" key="11">
    <source>
        <dbReference type="EMBL" id="SFO39671.1"/>
    </source>
</evidence>
<dbReference type="PANTHER" id="PTHR24221">
    <property type="entry name" value="ATP-BINDING CASSETTE SUB-FAMILY B"/>
    <property type="match status" value="1"/>
</dbReference>
<feature type="transmembrane region" description="Helical" evidence="8">
    <location>
        <begin position="295"/>
        <end position="316"/>
    </location>
</feature>
<dbReference type="SUPFAM" id="SSF90123">
    <property type="entry name" value="ABC transporter transmembrane region"/>
    <property type="match status" value="1"/>
</dbReference>
<dbReference type="STRING" id="1993.SAMN04489713_105416"/>
<dbReference type="InterPro" id="IPR003593">
    <property type="entry name" value="AAA+_ATPase"/>
</dbReference>
<evidence type="ECO:0000256" key="8">
    <source>
        <dbReference type="SAM" id="Phobius"/>
    </source>
</evidence>
<dbReference type="Gene3D" id="1.20.1560.10">
    <property type="entry name" value="ABC transporter type 1, transmembrane domain"/>
    <property type="match status" value="1"/>
</dbReference>
<protein>
    <submittedName>
        <fullName evidence="11">ATP-binding cassette, subfamily B</fullName>
    </submittedName>
</protein>
<feature type="domain" description="ABC transmembrane type-1" evidence="10">
    <location>
        <begin position="37"/>
        <end position="320"/>
    </location>
</feature>
<sequence>MRAAGRLRGLRVSVRRAGATVAAILRLAWRASPSLVVVVVALAVVSALVTPVTLVLVRLVVDAWVDGAEAVAVPLVAAIAVVNALGTVTQALLAMKQEELAARIGVTAEQRLLDVAAGVPLTRFDESRWYDAVARAEDDIDWRPELAMATALRFLGIVTAIGGLAAIVGTLQAGMLALGVLAAVPMLVHRRVKARTLYRVRRENTMRARRRDYLVEVLLRPELAKDVRGYGLGGAFARGHAEVADEMLRRELAVQRRNVAWSVLAGVLSAACLLAAYLVAGRHAVGAGVSAGELFLAFTAFATLTTSVVDLFGIAVDLEEHSAYLAEYFELVDGVPPAAASRPSRHVPAPPPETPPETPPGMAPSIEFRDVWYTYPTGVPALRGLSFTVESGELVALMGENGAGKSTVVKLLLGLLEPDAGAVLVGGADVRDLGEERVRALVGVLFQEFGRYEFSMAEGVRLGRVGEELDRDRMWRALDVTGLRPVADRLPQGVDTPVGRQFPGARELSGGQWQRLALARVVYRDAPVWILDEPTAALDPTAEAGFLRHLRRDGGPRTVVLVTHRLDSARIADRILVMRDGRLAEEGTHEELLRSGGVYAAQRAAFEEAAGDVRAMRAGPAGPPGRGEPGGRPA</sequence>
<feature type="domain" description="ABC transporter" evidence="9">
    <location>
        <begin position="366"/>
        <end position="605"/>
    </location>
</feature>
<dbReference type="PROSITE" id="PS50893">
    <property type="entry name" value="ABC_TRANSPORTER_2"/>
    <property type="match status" value="1"/>
</dbReference>
<evidence type="ECO:0000256" key="4">
    <source>
        <dbReference type="ARBA" id="ARBA00022840"/>
    </source>
</evidence>
<evidence type="ECO:0000313" key="12">
    <source>
        <dbReference type="Proteomes" id="UP000183413"/>
    </source>
</evidence>
<dbReference type="Gene3D" id="3.40.50.300">
    <property type="entry name" value="P-loop containing nucleotide triphosphate hydrolases"/>
    <property type="match status" value="1"/>
</dbReference>
<feature type="transmembrane region" description="Helical" evidence="8">
    <location>
        <begin position="259"/>
        <end position="280"/>
    </location>
</feature>
<feature type="transmembrane region" description="Helical" evidence="8">
    <location>
        <begin position="151"/>
        <end position="169"/>
    </location>
</feature>
<keyword evidence="4 11" id="KW-0067">ATP-binding</keyword>
<comment type="subcellular location">
    <subcellularLocation>
        <location evidence="1">Cell membrane</location>
        <topology evidence="1">Multi-pass membrane protein</topology>
    </subcellularLocation>
</comment>
<dbReference type="InterPro" id="IPR036640">
    <property type="entry name" value="ABC1_TM_sf"/>
</dbReference>
<reference evidence="11 12" key="1">
    <citation type="submission" date="2016-10" db="EMBL/GenBank/DDBJ databases">
        <authorList>
            <person name="de Groot N.N."/>
        </authorList>
    </citation>
    <scope>NUCLEOTIDE SEQUENCE [LARGE SCALE GENOMIC DNA]</scope>
    <source>
        <strain evidence="11 12">DSM 43067</strain>
    </source>
</reference>
<keyword evidence="6 8" id="KW-0472">Membrane</keyword>
<evidence type="ECO:0000256" key="6">
    <source>
        <dbReference type="ARBA" id="ARBA00023136"/>
    </source>
</evidence>
<dbReference type="SMART" id="SM00382">
    <property type="entry name" value="AAA"/>
    <property type="match status" value="1"/>
</dbReference>
<dbReference type="GO" id="GO:0005886">
    <property type="term" value="C:plasma membrane"/>
    <property type="evidence" value="ECO:0007669"/>
    <property type="project" value="UniProtKB-SubCell"/>
</dbReference>
<accession>A0A1I5GVR5</accession>
<evidence type="ECO:0000259" key="9">
    <source>
        <dbReference type="PROSITE" id="PS50893"/>
    </source>
</evidence>
<dbReference type="Pfam" id="PF00005">
    <property type="entry name" value="ABC_tran"/>
    <property type="match status" value="1"/>
</dbReference>
<feature type="compositionally biased region" description="Gly residues" evidence="7">
    <location>
        <begin position="624"/>
        <end position="634"/>
    </location>
</feature>
<organism evidence="11 12">
    <name type="scientific">Actinomadura madurae</name>
    <dbReference type="NCBI Taxonomy" id="1993"/>
    <lineage>
        <taxon>Bacteria</taxon>
        <taxon>Bacillati</taxon>
        <taxon>Actinomycetota</taxon>
        <taxon>Actinomycetes</taxon>
        <taxon>Streptosporangiales</taxon>
        <taxon>Thermomonosporaceae</taxon>
        <taxon>Actinomadura</taxon>
    </lineage>
</organism>
<keyword evidence="5 8" id="KW-1133">Transmembrane helix</keyword>
<name>A0A1I5GVR5_9ACTN</name>
<dbReference type="InterPro" id="IPR003439">
    <property type="entry name" value="ABC_transporter-like_ATP-bd"/>
</dbReference>
<dbReference type="RefSeq" id="WP_075021603.1">
    <property type="nucleotide sequence ID" value="NZ_FOVH01000005.1"/>
</dbReference>
<dbReference type="InParanoid" id="A0A1I5GVR5"/>
<feature type="transmembrane region" description="Helical" evidence="8">
    <location>
        <begin position="71"/>
        <end position="93"/>
    </location>
</feature>
<evidence type="ECO:0000256" key="2">
    <source>
        <dbReference type="ARBA" id="ARBA00022692"/>
    </source>
</evidence>
<evidence type="ECO:0000256" key="7">
    <source>
        <dbReference type="SAM" id="MobiDB-lite"/>
    </source>
</evidence>
<dbReference type="AlphaFoldDB" id="A0A1I5GVR5"/>
<dbReference type="GO" id="GO:0016887">
    <property type="term" value="F:ATP hydrolysis activity"/>
    <property type="evidence" value="ECO:0007669"/>
    <property type="project" value="InterPro"/>
</dbReference>
<dbReference type="GO" id="GO:0005524">
    <property type="term" value="F:ATP binding"/>
    <property type="evidence" value="ECO:0007669"/>
    <property type="project" value="UniProtKB-KW"/>
</dbReference>
<dbReference type="EMBL" id="FOVH01000005">
    <property type="protein sequence ID" value="SFO39671.1"/>
    <property type="molecule type" value="Genomic_DNA"/>
</dbReference>
<feature type="transmembrane region" description="Helical" evidence="8">
    <location>
        <begin position="35"/>
        <end position="59"/>
    </location>
</feature>
<dbReference type="InterPro" id="IPR011527">
    <property type="entry name" value="ABC1_TM_dom"/>
</dbReference>
<keyword evidence="12" id="KW-1185">Reference proteome</keyword>
<keyword evidence="3" id="KW-0547">Nucleotide-binding</keyword>
<gene>
    <name evidence="11" type="ORF">SAMN04489713_105416</name>
</gene>
<evidence type="ECO:0000256" key="5">
    <source>
        <dbReference type="ARBA" id="ARBA00022989"/>
    </source>
</evidence>
<dbReference type="SUPFAM" id="SSF52540">
    <property type="entry name" value="P-loop containing nucleoside triphosphate hydrolases"/>
    <property type="match status" value="1"/>
</dbReference>
<dbReference type="PROSITE" id="PS00211">
    <property type="entry name" value="ABC_TRANSPORTER_1"/>
    <property type="match status" value="1"/>
</dbReference>